<feature type="non-terminal residue" evidence="3">
    <location>
        <position position="79"/>
    </location>
</feature>
<dbReference type="InterPro" id="IPR013780">
    <property type="entry name" value="Glyco_hydro_b"/>
</dbReference>
<dbReference type="Pfam" id="PF02806">
    <property type="entry name" value="Alpha-amylase_C"/>
    <property type="match status" value="1"/>
</dbReference>
<feature type="domain" description="Alpha-amylase C-terminal" evidence="2">
    <location>
        <begin position="15"/>
        <end position="79"/>
    </location>
</feature>
<comment type="similarity">
    <text evidence="1">Belongs to the glycosyl hydrolase 13 family.</text>
</comment>
<dbReference type="GO" id="GO:0005975">
    <property type="term" value="P:carbohydrate metabolic process"/>
    <property type="evidence" value="ECO:0007669"/>
    <property type="project" value="InterPro"/>
</dbReference>
<dbReference type="GO" id="GO:0043169">
    <property type="term" value="F:cation binding"/>
    <property type="evidence" value="ECO:0007669"/>
    <property type="project" value="InterPro"/>
</dbReference>
<reference evidence="3 4" key="1">
    <citation type="submission" date="2015-09" db="EMBL/GenBank/DDBJ databases">
        <title>Draft genome of the parasitic nematode Teladorsagia circumcincta isolate WARC Sus (inbred).</title>
        <authorList>
            <person name="Mitreva M."/>
        </authorList>
    </citation>
    <scope>NUCLEOTIDE SEQUENCE [LARGE SCALE GENOMIC DNA]</scope>
    <source>
        <strain evidence="3 4">S</strain>
    </source>
</reference>
<evidence type="ECO:0000259" key="2">
    <source>
        <dbReference type="SMART" id="SM00632"/>
    </source>
</evidence>
<dbReference type="SMART" id="SM00632">
    <property type="entry name" value="Aamy_C"/>
    <property type="match status" value="1"/>
</dbReference>
<dbReference type="OrthoDB" id="550577at2759"/>
<gene>
    <name evidence="3" type="ORF">TELCIR_21552</name>
</gene>
<dbReference type="InterPro" id="IPR031319">
    <property type="entry name" value="A-amylase_C"/>
</dbReference>
<proteinExistence type="inferred from homology"/>
<feature type="non-terminal residue" evidence="3">
    <location>
        <position position="1"/>
    </location>
</feature>
<sequence>EMTKFRSAVQGTAAAEIFTDYQRIAFAREGKGFFALNGNSNAFSKFFQTTMPAGDYCDQYAGSLENGKCTGQTITVRDD</sequence>
<dbReference type="EMBL" id="KZ368089">
    <property type="protein sequence ID" value="PIO57046.1"/>
    <property type="molecule type" value="Genomic_DNA"/>
</dbReference>
<organism evidence="3 4">
    <name type="scientific">Teladorsagia circumcincta</name>
    <name type="common">Brown stomach worm</name>
    <name type="synonym">Ostertagia circumcincta</name>
    <dbReference type="NCBI Taxonomy" id="45464"/>
    <lineage>
        <taxon>Eukaryota</taxon>
        <taxon>Metazoa</taxon>
        <taxon>Ecdysozoa</taxon>
        <taxon>Nematoda</taxon>
        <taxon>Chromadorea</taxon>
        <taxon>Rhabditida</taxon>
        <taxon>Rhabditina</taxon>
        <taxon>Rhabditomorpha</taxon>
        <taxon>Strongyloidea</taxon>
        <taxon>Trichostrongylidae</taxon>
        <taxon>Teladorsagia</taxon>
    </lineage>
</organism>
<protein>
    <recommendedName>
        <fullName evidence="2">Alpha-amylase C-terminal domain-containing protein</fullName>
    </recommendedName>
</protein>
<dbReference type="GO" id="GO:0003824">
    <property type="term" value="F:catalytic activity"/>
    <property type="evidence" value="ECO:0007669"/>
    <property type="project" value="InterPro"/>
</dbReference>
<accession>A0A2G9TGF5</accession>
<keyword evidence="4" id="KW-1185">Reference proteome</keyword>
<dbReference type="Proteomes" id="UP000230423">
    <property type="component" value="Unassembled WGS sequence"/>
</dbReference>
<dbReference type="AlphaFoldDB" id="A0A2G9TGF5"/>
<evidence type="ECO:0000313" key="3">
    <source>
        <dbReference type="EMBL" id="PIO57046.1"/>
    </source>
</evidence>
<dbReference type="SUPFAM" id="SSF51011">
    <property type="entry name" value="Glycosyl hydrolase domain"/>
    <property type="match status" value="1"/>
</dbReference>
<dbReference type="InterPro" id="IPR006048">
    <property type="entry name" value="A-amylase/branching_C"/>
</dbReference>
<evidence type="ECO:0000256" key="1">
    <source>
        <dbReference type="ARBA" id="ARBA00008061"/>
    </source>
</evidence>
<name>A0A2G9TGF5_TELCI</name>
<dbReference type="Gene3D" id="2.60.40.1180">
    <property type="entry name" value="Golgi alpha-mannosidase II"/>
    <property type="match status" value="1"/>
</dbReference>
<evidence type="ECO:0000313" key="4">
    <source>
        <dbReference type="Proteomes" id="UP000230423"/>
    </source>
</evidence>